<feature type="transmembrane region" description="Helical" evidence="6">
    <location>
        <begin position="194"/>
        <end position="211"/>
    </location>
</feature>
<reference evidence="7 8" key="1">
    <citation type="journal article" date="2007" name="Science">
        <title>Sea anemone genome reveals ancestral eumetazoan gene repertoire and genomic organization.</title>
        <authorList>
            <person name="Putnam N.H."/>
            <person name="Srivastava M."/>
            <person name="Hellsten U."/>
            <person name="Dirks B."/>
            <person name="Chapman J."/>
            <person name="Salamov A."/>
            <person name="Terry A."/>
            <person name="Shapiro H."/>
            <person name="Lindquist E."/>
            <person name="Kapitonov V.V."/>
            <person name="Jurka J."/>
            <person name="Genikhovich G."/>
            <person name="Grigoriev I.V."/>
            <person name="Lucas S.M."/>
            <person name="Steele R.E."/>
            <person name="Finnerty J.R."/>
            <person name="Technau U."/>
            <person name="Martindale M.Q."/>
            <person name="Rokhsar D.S."/>
        </authorList>
    </citation>
    <scope>NUCLEOTIDE SEQUENCE [LARGE SCALE GENOMIC DNA]</scope>
    <source>
        <strain evidence="8">CH2 X CH6</strain>
    </source>
</reference>
<feature type="transmembrane region" description="Helical" evidence="6">
    <location>
        <begin position="439"/>
        <end position="461"/>
    </location>
</feature>
<dbReference type="Proteomes" id="UP000001593">
    <property type="component" value="Unassembled WGS sequence"/>
</dbReference>
<feature type="transmembrane region" description="Helical" evidence="6">
    <location>
        <begin position="91"/>
        <end position="113"/>
    </location>
</feature>
<comment type="similarity">
    <text evidence="2">Belongs to the TMEM39 family.</text>
</comment>
<evidence type="ECO:0000256" key="4">
    <source>
        <dbReference type="ARBA" id="ARBA00022989"/>
    </source>
</evidence>
<feature type="transmembrane region" description="Helical" evidence="6">
    <location>
        <begin position="415"/>
        <end position="433"/>
    </location>
</feature>
<feature type="transmembrane region" description="Helical" evidence="6">
    <location>
        <begin position="119"/>
        <end position="138"/>
    </location>
</feature>
<dbReference type="eggNOG" id="KOG3828">
    <property type="taxonomic scope" value="Eukaryota"/>
</dbReference>
<evidence type="ECO:0000256" key="2">
    <source>
        <dbReference type="ARBA" id="ARBA00010737"/>
    </source>
</evidence>
<evidence type="ECO:0008006" key="9">
    <source>
        <dbReference type="Google" id="ProtNLM"/>
    </source>
</evidence>
<keyword evidence="3 6" id="KW-0812">Transmembrane</keyword>
<protein>
    <recommendedName>
        <fullName evidence="9">Transmembrane protein 39A</fullName>
    </recommendedName>
</protein>
<dbReference type="PANTHER" id="PTHR12995">
    <property type="entry name" value="FI21814P1"/>
    <property type="match status" value="1"/>
</dbReference>
<dbReference type="PANTHER" id="PTHR12995:SF4">
    <property type="entry name" value="FI21814P1"/>
    <property type="match status" value="1"/>
</dbReference>
<evidence type="ECO:0000256" key="5">
    <source>
        <dbReference type="ARBA" id="ARBA00023136"/>
    </source>
</evidence>
<keyword evidence="8" id="KW-1185">Reference proteome</keyword>
<feature type="transmembrane region" description="Helical" evidence="6">
    <location>
        <begin position="284"/>
        <end position="300"/>
    </location>
</feature>
<evidence type="ECO:0000256" key="1">
    <source>
        <dbReference type="ARBA" id="ARBA00004141"/>
    </source>
</evidence>
<dbReference type="AlphaFoldDB" id="A7S2S0"/>
<keyword evidence="5 6" id="KW-0472">Membrane</keyword>
<proteinExistence type="inferred from homology"/>
<feature type="transmembrane region" description="Helical" evidence="6">
    <location>
        <begin position="312"/>
        <end position="335"/>
    </location>
</feature>
<dbReference type="Pfam" id="PF10271">
    <property type="entry name" value="Tmp39"/>
    <property type="match status" value="1"/>
</dbReference>
<dbReference type="HOGENOM" id="CLU_028992_0_0_1"/>
<organism evidence="7 8">
    <name type="scientific">Nematostella vectensis</name>
    <name type="common">Starlet sea anemone</name>
    <dbReference type="NCBI Taxonomy" id="45351"/>
    <lineage>
        <taxon>Eukaryota</taxon>
        <taxon>Metazoa</taxon>
        <taxon>Cnidaria</taxon>
        <taxon>Anthozoa</taxon>
        <taxon>Hexacorallia</taxon>
        <taxon>Actiniaria</taxon>
        <taxon>Edwardsiidae</taxon>
        <taxon>Nematostella</taxon>
    </lineage>
</organism>
<keyword evidence="4 6" id="KW-1133">Transmembrane helix</keyword>
<dbReference type="EMBL" id="DS469570">
    <property type="protein sequence ID" value="EDO41973.1"/>
    <property type="molecule type" value="Genomic_DNA"/>
</dbReference>
<gene>
    <name evidence="7" type="ORF">NEMVEDRAFT_v1g205896</name>
</gene>
<evidence type="ECO:0000313" key="7">
    <source>
        <dbReference type="EMBL" id="EDO41973.1"/>
    </source>
</evidence>
<dbReference type="FunCoup" id="A7S2S0">
    <property type="interactions" value="187"/>
</dbReference>
<feature type="transmembrane region" description="Helical" evidence="6">
    <location>
        <begin position="159"/>
        <end position="182"/>
    </location>
</feature>
<comment type="subcellular location">
    <subcellularLocation>
        <location evidence="1">Membrane</location>
        <topology evidence="1">Multi-pass membrane protein</topology>
    </subcellularLocation>
</comment>
<dbReference type="STRING" id="45351.A7S2S0"/>
<sequence length="478" mass="55439">MPSLFATTLSFVVLKLELFAIYIHSASGRFMPGGKRFGQLKATVSTSRSPLCQQSRTPRNGSPSIGTVRQTISSLLTIPQLYHIPIPRVPIFNAMGFEILFFAYLVSALGLQYLNIYKLNFHVVDVHLVTFILIFLSRRLIWNILKQTLASEILFTVKYFLGLIFKAVIFLVVICTLTWLLWKLFQHNSIQNCLFLLYPIVMYLCAFGFTLDPQGNKVMFKISPHVEISQIHLIPTRTMEKKAFQNGDARQELIGKPNCTLPPDAVRYEAECLRTDFNSRIKQVLFQSLLCAYFVGFLPMRFSEQHHVYYDLWWACQQILFIWLSSLLVLMMYMLPLTYCDALHKCAVHLGGWERYTCGHRETPHVWSPLTVWPQGVLVRHNKLLYKGLGIHNVAIPGDPHHSRFFFMFESPLRLINWMSASLLALVLYQLVLIIRCHFWYQLLSVVGMLSFNYVILYRILRDRWALQGVLAQKETRD</sequence>
<evidence type="ECO:0000256" key="6">
    <source>
        <dbReference type="SAM" id="Phobius"/>
    </source>
</evidence>
<dbReference type="OMA" id="RFKQLIF"/>
<dbReference type="InterPro" id="IPR019397">
    <property type="entry name" value="Uncharacterised_TMEM39"/>
</dbReference>
<feature type="transmembrane region" description="Helical" evidence="6">
    <location>
        <begin position="6"/>
        <end position="26"/>
    </location>
</feature>
<dbReference type="InParanoid" id="A7S2S0"/>
<evidence type="ECO:0000256" key="3">
    <source>
        <dbReference type="ARBA" id="ARBA00022692"/>
    </source>
</evidence>
<dbReference type="GO" id="GO:0016020">
    <property type="term" value="C:membrane"/>
    <property type="evidence" value="ECO:0000318"/>
    <property type="project" value="GO_Central"/>
</dbReference>
<evidence type="ECO:0000313" key="8">
    <source>
        <dbReference type="Proteomes" id="UP000001593"/>
    </source>
</evidence>
<dbReference type="PhylomeDB" id="A7S2S0"/>
<accession>A7S2S0</accession>
<name>A7S2S0_NEMVE</name>